<proteinExistence type="predicted"/>
<name>A0ABR3U117_9PEZI</name>
<dbReference type="InterPro" id="IPR021331">
    <property type="entry name" value="Hva1_TUDOR"/>
</dbReference>
<evidence type="ECO:0000259" key="2">
    <source>
        <dbReference type="Pfam" id="PF11160"/>
    </source>
</evidence>
<feature type="domain" description="Hypervirulence associated protein TUDOR" evidence="2">
    <location>
        <begin position="8"/>
        <end position="54"/>
    </location>
</feature>
<accession>A0ABR3U117</accession>
<comment type="caution">
    <text evidence="3">The sequence shown here is derived from an EMBL/GenBank/DDBJ whole genome shotgun (WGS) entry which is preliminary data.</text>
</comment>
<reference evidence="3 4" key="1">
    <citation type="journal article" date="2023" name="Plant Dis.">
        <title>First Report of Diplodia intermedia Causing Canker and Dieback Diseases on Apple Trees in Canada.</title>
        <authorList>
            <person name="Ellouze W."/>
            <person name="Ilyukhin E."/>
            <person name="Sulman M."/>
            <person name="Ali S."/>
        </authorList>
    </citation>
    <scope>NUCLEOTIDE SEQUENCE [LARGE SCALE GENOMIC DNA]</scope>
    <source>
        <strain evidence="3 4">M45-28</strain>
    </source>
</reference>
<protein>
    <recommendedName>
        <fullName evidence="2">Hypervirulence associated protein TUDOR domain-containing protein</fullName>
    </recommendedName>
</protein>
<sequence length="88" mass="9726">MPRYQVDQKVLYKAIGGPDSNTPVSHGTIMSVITKDARMAGHNVKASEDDPRYEPASKVPTRAKQIKNDNTGKNSAIFETNIIRVMKP</sequence>
<gene>
    <name evidence="3" type="ORF">SLS58_001801</name>
</gene>
<dbReference type="EMBL" id="JAKEKT020000007">
    <property type="protein sequence ID" value="KAL1649226.1"/>
    <property type="molecule type" value="Genomic_DNA"/>
</dbReference>
<evidence type="ECO:0000256" key="1">
    <source>
        <dbReference type="SAM" id="MobiDB-lite"/>
    </source>
</evidence>
<dbReference type="Pfam" id="PF11160">
    <property type="entry name" value="Hva1_TUDOR"/>
    <property type="match status" value="1"/>
</dbReference>
<evidence type="ECO:0000313" key="4">
    <source>
        <dbReference type="Proteomes" id="UP001521184"/>
    </source>
</evidence>
<feature type="region of interest" description="Disordered" evidence="1">
    <location>
        <begin position="44"/>
        <end position="71"/>
    </location>
</feature>
<evidence type="ECO:0000313" key="3">
    <source>
        <dbReference type="EMBL" id="KAL1649226.1"/>
    </source>
</evidence>
<organism evidence="3 4">
    <name type="scientific">Diplodia intermedia</name>
    <dbReference type="NCBI Taxonomy" id="856260"/>
    <lineage>
        <taxon>Eukaryota</taxon>
        <taxon>Fungi</taxon>
        <taxon>Dikarya</taxon>
        <taxon>Ascomycota</taxon>
        <taxon>Pezizomycotina</taxon>
        <taxon>Dothideomycetes</taxon>
        <taxon>Dothideomycetes incertae sedis</taxon>
        <taxon>Botryosphaeriales</taxon>
        <taxon>Botryosphaeriaceae</taxon>
        <taxon>Diplodia</taxon>
    </lineage>
</organism>
<feature type="compositionally biased region" description="Basic and acidic residues" evidence="1">
    <location>
        <begin position="44"/>
        <end position="55"/>
    </location>
</feature>
<dbReference type="Proteomes" id="UP001521184">
    <property type="component" value="Unassembled WGS sequence"/>
</dbReference>
<keyword evidence="4" id="KW-1185">Reference proteome</keyword>